<proteinExistence type="predicted"/>
<dbReference type="SUPFAM" id="SSF54523">
    <property type="entry name" value="Pili subunits"/>
    <property type="match status" value="1"/>
</dbReference>
<dbReference type="EMBL" id="HF951689">
    <property type="protein sequence ID" value="CCW36051.1"/>
    <property type="molecule type" value="Genomic_DNA"/>
</dbReference>
<evidence type="ECO:0000313" key="2">
    <source>
        <dbReference type="Proteomes" id="UP000014227"/>
    </source>
</evidence>
<dbReference type="KEGG" id="ccz:CCALI_02244"/>
<dbReference type="STRING" id="454171.CP488_01850"/>
<gene>
    <name evidence="1" type="ORF">CCALI_02244</name>
</gene>
<dbReference type="NCBIfam" id="TIGR02532">
    <property type="entry name" value="IV_pilin_GFxxxE"/>
    <property type="match status" value="1"/>
</dbReference>
<dbReference type="Pfam" id="PF07963">
    <property type="entry name" value="N_methyl"/>
    <property type="match status" value="1"/>
</dbReference>
<dbReference type="AlphaFoldDB" id="S0EW57"/>
<dbReference type="HOGENOM" id="CLU_041661_1_1_0"/>
<evidence type="ECO:0000313" key="1">
    <source>
        <dbReference type="EMBL" id="CCW36051.1"/>
    </source>
</evidence>
<dbReference type="InterPro" id="IPR027558">
    <property type="entry name" value="Pre_pil_HX9DG_C"/>
</dbReference>
<dbReference type="NCBIfam" id="TIGR04294">
    <property type="entry name" value="pre_pil_HX9DG"/>
    <property type="match status" value="1"/>
</dbReference>
<dbReference type="InParanoid" id="S0EW57"/>
<sequence length="296" mass="33075">MQGKKKGFTLIELLVVIAIIAILAAILFPVFAQAREKACQISCLSNTKQEILGLLMYVQDYDETWPRNDDCANGGTVPLPGAPSTAIGCNGPYGDRINHYKWWWWTYPYTKNNQIMFCPSRTYDQPSWLYDAEIFGAGYGLNLAITGSLNTYGNPNRYGAFRDSWTGGKLAGLNSPAEAMLTMETNYPAVGSYDVGNGTHLIAYPEATREYWAKLIFPPDGNPSNPVNKKFAPHNDGFNIGYCDGHAKWMKATAFLGMCPTSAQYGGMPIPNYENMAYYTTQQPSWTQPWPLWNLY</sequence>
<name>S0EW57_CHTCT</name>
<dbReference type="InterPro" id="IPR045584">
    <property type="entry name" value="Pilin-like"/>
</dbReference>
<dbReference type="Proteomes" id="UP000014227">
    <property type="component" value="Chromosome I"/>
</dbReference>
<keyword evidence="2" id="KW-1185">Reference proteome</keyword>
<protein>
    <submittedName>
        <fullName evidence="1">Prepilin-type N-terminal cleavage/methylation domain</fullName>
    </submittedName>
</protein>
<accession>S0EW57</accession>
<dbReference type="Gene3D" id="3.30.700.10">
    <property type="entry name" value="Glycoprotein, Type 4 Pilin"/>
    <property type="match status" value="1"/>
</dbReference>
<reference evidence="2" key="1">
    <citation type="submission" date="2013-03" db="EMBL/GenBank/DDBJ databases">
        <title>Genome sequence of Chthonomonas calidirosea, the first sequenced genome from the Armatimonadetes phylum (formally candidate division OP10).</title>
        <authorList>
            <person name="Lee K.C.Y."/>
            <person name="Morgan X.C."/>
            <person name="Dunfield P.F."/>
            <person name="Tamas I."/>
            <person name="Houghton K.M."/>
            <person name="Vyssotski M."/>
            <person name="Ryan J.L.J."/>
            <person name="Lagutin K."/>
            <person name="McDonald I.R."/>
            <person name="Stott M.B."/>
        </authorList>
    </citation>
    <scope>NUCLEOTIDE SEQUENCE [LARGE SCALE GENOMIC DNA]</scope>
    <source>
        <strain evidence="2">DSM 23976 / ICMP 18418 / T49</strain>
    </source>
</reference>
<dbReference type="PROSITE" id="PS00409">
    <property type="entry name" value="PROKAR_NTER_METHYL"/>
    <property type="match status" value="1"/>
</dbReference>
<organism evidence="1 2">
    <name type="scientific">Chthonomonas calidirosea (strain DSM 23976 / ICMP 18418 / T49)</name>
    <dbReference type="NCBI Taxonomy" id="1303518"/>
    <lineage>
        <taxon>Bacteria</taxon>
        <taxon>Bacillati</taxon>
        <taxon>Armatimonadota</taxon>
        <taxon>Chthonomonadia</taxon>
        <taxon>Chthonomonadales</taxon>
        <taxon>Chthonomonadaceae</taxon>
        <taxon>Chthonomonas</taxon>
    </lineage>
</organism>
<dbReference type="InterPro" id="IPR012902">
    <property type="entry name" value="N_methyl_site"/>
</dbReference>
<dbReference type="RefSeq" id="WP_016483571.1">
    <property type="nucleotide sequence ID" value="NC_021487.1"/>
</dbReference>
<dbReference type="PANTHER" id="PTHR30093">
    <property type="entry name" value="GENERAL SECRETION PATHWAY PROTEIN G"/>
    <property type="match status" value="1"/>
</dbReference>
<dbReference type="PATRIC" id="fig|1303518.3.peg.2332"/>
<dbReference type="eggNOG" id="COG2165">
    <property type="taxonomic scope" value="Bacteria"/>
</dbReference>